<accession>A0A915DEB6</accession>
<sequence>MVLDKNLNKCSLKQQSIFPDEEDSDEASCSNFSRSTEDGKTPAVAPLDYGESIRLKKLQQWKRTSILFRTCKVLRCDPLQKFTTQRTCTSCSKILSSEYKKMCLTWKRKTLRHAILDYLYFHTIRVFDSDAEETFSRENPDYHYLVCYKKVREFNALLVNSLGTAYQFDLPIRAAVKEHSKMYCDILKTSTRICEICDSVAKKNLC</sequence>
<organism evidence="2 3">
    <name type="scientific">Ditylenchus dipsaci</name>
    <dbReference type="NCBI Taxonomy" id="166011"/>
    <lineage>
        <taxon>Eukaryota</taxon>
        <taxon>Metazoa</taxon>
        <taxon>Ecdysozoa</taxon>
        <taxon>Nematoda</taxon>
        <taxon>Chromadorea</taxon>
        <taxon>Rhabditida</taxon>
        <taxon>Tylenchina</taxon>
        <taxon>Tylenchomorpha</taxon>
        <taxon>Sphaerularioidea</taxon>
        <taxon>Anguinidae</taxon>
        <taxon>Anguininae</taxon>
        <taxon>Ditylenchus</taxon>
    </lineage>
</organism>
<proteinExistence type="predicted"/>
<dbReference type="WBParaSite" id="jg19029">
    <property type="protein sequence ID" value="jg19029"/>
    <property type="gene ID" value="jg19029"/>
</dbReference>
<dbReference type="AlphaFoldDB" id="A0A915DEB6"/>
<feature type="region of interest" description="Disordered" evidence="1">
    <location>
        <begin position="18"/>
        <end position="41"/>
    </location>
</feature>
<keyword evidence="2" id="KW-1185">Reference proteome</keyword>
<evidence type="ECO:0000313" key="2">
    <source>
        <dbReference type="Proteomes" id="UP000887574"/>
    </source>
</evidence>
<evidence type="ECO:0000256" key="1">
    <source>
        <dbReference type="SAM" id="MobiDB-lite"/>
    </source>
</evidence>
<reference evidence="3" key="1">
    <citation type="submission" date="2022-11" db="UniProtKB">
        <authorList>
            <consortium name="WormBaseParasite"/>
        </authorList>
    </citation>
    <scope>IDENTIFICATION</scope>
</reference>
<evidence type="ECO:0000313" key="3">
    <source>
        <dbReference type="WBParaSite" id="jg19029"/>
    </source>
</evidence>
<protein>
    <submittedName>
        <fullName evidence="3">Uncharacterized protein</fullName>
    </submittedName>
</protein>
<name>A0A915DEB6_9BILA</name>
<dbReference type="Proteomes" id="UP000887574">
    <property type="component" value="Unplaced"/>
</dbReference>